<dbReference type="OrthoDB" id="5288040at2"/>
<dbReference type="Gene3D" id="3.40.309.10">
    <property type="entry name" value="Aldehyde Dehydrogenase, Chain A, domain 2"/>
    <property type="match status" value="1"/>
</dbReference>
<evidence type="ECO:0000259" key="4">
    <source>
        <dbReference type="Pfam" id="PF00171"/>
    </source>
</evidence>
<dbReference type="InterPro" id="IPR016162">
    <property type="entry name" value="Ald_DH_N"/>
</dbReference>
<organism evidence="5 6">
    <name type="scientific">Persicimonas caeni</name>
    <dbReference type="NCBI Taxonomy" id="2292766"/>
    <lineage>
        <taxon>Bacteria</taxon>
        <taxon>Deltaproteobacteria</taxon>
        <taxon>Bradymonadales</taxon>
        <taxon>Bradymonadaceae</taxon>
        <taxon>Persicimonas</taxon>
    </lineage>
</organism>
<dbReference type="EMBL" id="CP041186">
    <property type="protein sequence ID" value="QDG50927.1"/>
    <property type="molecule type" value="Genomic_DNA"/>
</dbReference>
<dbReference type="Gene3D" id="3.40.605.10">
    <property type="entry name" value="Aldehyde Dehydrogenase, Chain A, domain 1"/>
    <property type="match status" value="1"/>
</dbReference>
<dbReference type="InterPro" id="IPR016161">
    <property type="entry name" value="Ald_DH/histidinol_DH"/>
</dbReference>
<dbReference type="FunFam" id="3.40.309.10:FF:000010">
    <property type="entry name" value="Gamma-aminobutyraldehyde dehydrogenase"/>
    <property type="match status" value="1"/>
</dbReference>
<name>A0A4Y6PSE0_PERCE</name>
<sequence>MSIRSVNPTTGDVFAEYPYMDSETIDQTLTRAWETYESWKQTDFDERTRLMHKAAHILRDRVEEYARLMVKEMGKPIEQARGEVRKCAWACEYFSDNAREFLQNEEMQSDGSRAFVRFDPLGPIFAVMPWNFPFWQVIRFAAPNLMAGNVGVLKHSHNVGGCAVALQELFEEAGFPEGAFQSIFLSNDMTDEVVGHTAIRGVTLTGSVGAGRAVAKLAGQNLKPTVLELGGSDPFIVLDDCNLDYTVEQAVRGRLINNGQSCIAAKRFIVEEGIYNDFVEKFRDALAGQTMGDPMDDATDLGPMARLDLRTTLHKQVQRSVDQGAKLVLGGEIPEREGFYYPATLVTECEYDMPVFDEETFGPVAAVTRVQDADEAIDVANHSHFGLGASVWTSTDRGVDLAARIEAGHVSVNGIVKSDPRLPFGGVKDSGYGRELSHHGIHEFVNKKTVWVK</sequence>
<comment type="similarity">
    <text evidence="1">Belongs to the aldehyde dehydrogenase family.</text>
</comment>
<keyword evidence="6" id="KW-1185">Reference proteome</keyword>
<dbReference type="RefSeq" id="WP_141197417.1">
    <property type="nucleotide sequence ID" value="NZ_CP041186.1"/>
</dbReference>
<reference evidence="5 6" key="1">
    <citation type="submission" date="2019-06" db="EMBL/GenBank/DDBJ databases">
        <title>Persicimonas caeni gen. nov., sp. nov., a predatory bacterium isolated from solar saltern.</title>
        <authorList>
            <person name="Wang S."/>
        </authorList>
    </citation>
    <scope>NUCLEOTIDE SEQUENCE [LARGE SCALE GENOMIC DNA]</scope>
    <source>
        <strain evidence="5 6">YN101</strain>
    </source>
</reference>
<dbReference type="Proteomes" id="UP000315995">
    <property type="component" value="Chromosome"/>
</dbReference>
<evidence type="ECO:0000313" key="5">
    <source>
        <dbReference type="EMBL" id="QDG50927.1"/>
    </source>
</evidence>
<protein>
    <submittedName>
        <fullName evidence="5">NAD-dependent succinate-semialdehyde dehydrogenase</fullName>
    </submittedName>
</protein>
<accession>A0A5B8Y4N8</accession>
<dbReference type="FunFam" id="3.40.605.10:FF:000012">
    <property type="entry name" value="NAD-dependent succinate-semialdehyde dehydrogenase"/>
    <property type="match status" value="1"/>
</dbReference>
<proteinExistence type="inferred from homology"/>
<dbReference type="GO" id="GO:0004030">
    <property type="term" value="F:aldehyde dehydrogenase [NAD(P)+] activity"/>
    <property type="evidence" value="ECO:0007669"/>
    <property type="project" value="InterPro"/>
</dbReference>
<keyword evidence="2" id="KW-0521">NADP</keyword>
<feature type="domain" description="Aldehyde dehydrogenase" evidence="4">
    <location>
        <begin position="3"/>
        <end position="450"/>
    </location>
</feature>
<evidence type="ECO:0000256" key="2">
    <source>
        <dbReference type="ARBA" id="ARBA00022857"/>
    </source>
</evidence>
<dbReference type="CDD" id="cd07100">
    <property type="entry name" value="ALDH_SSADH1_GabD1"/>
    <property type="match status" value="1"/>
</dbReference>
<dbReference type="PANTHER" id="PTHR43217">
    <property type="entry name" value="SUCCINATE SEMIALDEHYDE DEHYDROGENASE [NAD(P)+] SAD"/>
    <property type="match status" value="1"/>
</dbReference>
<keyword evidence="3" id="KW-0560">Oxidoreductase</keyword>
<dbReference type="SUPFAM" id="SSF53720">
    <property type="entry name" value="ALDH-like"/>
    <property type="match status" value="1"/>
</dbReference>
<dbReference type="PROSITE" id="PS00070">
    <property type="entry name" value="ALDEHYDE_DEHYDR_CYS"/>
    <property type="match status" value="1"/>
</dbReference>
<dbReference type="Pfam" id="PF00171">
    <property type="entry name" value="Aldedh"/>
    <property type="match status" value="1"/>
</dbReference>
<gene>
    <name evidence="5" type="ORF">FIV42_09330</name>
</gene>
<dbReference type="GO" id="GO:0004777">
    <property type="term" value="F:succinate-semialdehyde dehydrogenase (NAD+) activity"/>
    <property type="evidence" value="ECO:0007669"/>
    <property type="project" value="TreeGrafter"/>
</dbReference>
<evidence type="ECO:0000313" key="6">
    <source>
        <dbReference type="Proteomes" id="UP000315995"/>
    </source>
</evidence>
<dbReference type="InterPro" id="IPR044148">
    <property type="entry name" value="ALDH_GabD1-like"/>
</dbReference>
<evidence type="ECO:0000256" key="3">
    <source>
        <dbReference type="ARBA" id="ARBA00023002"/>
    </source>
</evidence>
<dbReference type="InterPro" id="IPR015590">
    <property type="entry name" value="Aldehyde_DH_dom"/>
</dbReference>
<evidence type="ECO:0000256" key="1">
    <source>
        <dbReference type="ARBA" id="ARBA00009986"/>
    </source>
</evidence>
<dbReference type="PANTHER" id="PTHR43217:SF1">
    <property type="entry name" value="SUCCINATE SEMIALDEHYDE DEHYDROGENASE [NAD(P)+] SAD"/>
    <property type="match status" value="1"/>
</dbReference>
<dbReference type="AlphaFoldDB" id="A0A4Y6PSE0"/>
<dbReference type="InterPro" id="IPR047110">
    <property type="entry name" value="GABD/Sad-like"/>
</dbReference>
<accession>A0A4Y6PSE0</accession>
<dbReference type="InterPro" id="IPR016160">
    <property type="entry name" value="Ald_DH_CS_CYS"/>
</dbReference>
<dbReference type="InterPro" id="IPR016163">
    <property type="entry name" value="Ald_DH_C"/>
</dbReference>